<accession>A0ABR4LS45</accession>
<dbReference type="Pfam" id="PF12697">
    <property type="entry name" value="Abhydrolase_6"/>
    <property type="match status" value="1"/>
</dbReference>
<dbReference type="Proteomes" id="UP001610432">
    <property type="component" value="Unassembled WGS sequence"/>
</dbReference>
<dbReference type="EMBL" id="JBFXLQ010000026">
    <property type="protein sequence ID" value="KAL2866202.1"/>
    <property type="molecule type" value="Genomic_DNA"/>
</dbReference>
<evidence type="ECO:0000256" key="1">
    <source>
        <dbReference type="SAM" id="SignalP"/>
    </source>
</evidence>
<name>A0ABR4LS45_9EURO</name>
<feature type="domain" description="AB hydrolase-1" evidence="2">
    <location>
        <begin position="112"/>
        <end position="379"/>
    </location>
</feature>
<gene>
    <name evidence="3" type="ORF">BJX67DRAFT_141624</name>
</gene>
<sequence>MRPLHLAAALLALTTSSTAAPSHSHRNRACIDLDLEVSVTANNSIYDVPRVDNNIDAVDWIWDMEAWTAPSVADRIKGVRRVDDTFAISAQLCVPGSSDGSDRGRILQIATHGFGFDKTYWDADFDHGKYSYVDAALKAGYSILTYDRLGVGKSDKPDAYDVVQAPVEVEVLKEITLLARTGGLAELVRRKGRGGGGTTTTPQFEKVVLVGHSLGSAITLGVLAGHGDIVEGAVATGLIPTGELGSIGVRSFGLEHAESHDRARFQGRGSGYLVQATESNLQQIFFKKGDFDKRVLRYGAQIKETGTVGEFLSLGAVASQAAPEYSGPVLFALAEYDFATCAGNCTGAYDLETIKHDLLPGASDVRVHIQPGSGHGLTLHLNATGHYQAIFDYLGGQGL</sequence>
<evidence type="ECO:0000313" key="3">
    <source>
        <dbReference type="EMBL" id="KAL2866202.1"/>
    </source>
</evidence>
<evidence type="ECO:0000313" key="4">
    <source>
        <dbReference type="Proteomes" id="UP001610432"/>
    </source>
</evidence>
<dbReference type="Gene3D" id="3.40.50.1820">
    <property type="entry name" value="alpha/beta hydrolase"/>
    <property type="match status" value="1"/>
</dbReference>
<dbReference type="GeneID" id="98139731"/>
<feature type="signal peptide" evidence="1">
    <location>
        <begin position="1"/>
        <end position="19"/>
    </location>
</feature>
<reference evidence="3 4" key="1">
    <citation type="submission" date="2024-07" db="EMBL/GenBank/DDBJ databases">
        <title>Section-level genome sequencing and comparative genomics of Aspergillus sections Usti and Cavernicolus.</title>
        <authorList>
            <consortium name="Lawrence Berkeley National Laboratory"/>
            <person name="Nybo J.L."/>
            <person name="Vesth T.C."/>
            <person name="Theobald S."/>
            <person name="Frisvad J.C."/>
            <person name="Larsen T.O."/>
            <person name="Kjaerboelling I."/>
            <person name="Rothschild-Mancinelli K."/>
            <person name="Lyhne E.K."/>
            <person name="Kogle M.E."/>
            <person name="Barry K."/>
            <person name="Clum A."/>
            <person name="Na H."/>
            <person name="Ledsgaard L."/>
            <person name="Lin J."/>
            <person name="Lipzen A."/>
            <person name="Kuo A."/>
            <person name="Riley R."/>
            <person name="Mondo S."/>
            <person name="Labutti K."/>
            <person name="Haridas S."/>
            <person name="Pangalinan J."/>
            <person name="Salamov A.A."/>
            <person name="Simmons B.A."/>
            <person name="Magnuson J.K."/>
            <person name="Chen J."/>
            <person name="Drula E."/>
            <person name="Henrissat B."/>
            <person name="Wiebenga A."/>
            <person name="Lubbers R.J."/>
            <person name="Gomes A.C."/>
            <person name="Macurrencykelacurrency M.R."/>
            <person name="Stajich J."/>
            <person name="Grigoriev I.V."/>
            <person name="Mortensen U.H."/>
            <person name="De Vries R.P."/>
            <person name="Baker S.E."/>
            <person name="Andersen M.R."/>
        </authorList>
    </citation>
    <scope>NUCLEOTIDE SEQUENCE [LARGE SCALE GENOMIC DNA]</scope>
    <source>
        <strain evidence="3 4">CBS 449.75</strain>
    </source>
</reference>
<protein>
    <submittedName>
        <fullName evidence="3">Alpha/beta hydrolase family-domain-containing protein</fullName>
    </submittedName>
</protein>
<dbReference type="InterPro" id="IPR029058">
    <property type="entry name" value="AB_hydrolase_fold"/>
</dbReference>
<keyword evidence="4" id="KW-1185">Reference proteome</keyword>
<keyword evidence="3" id="KW-0378">Hydrolase</keyword>
<proteinExistence type="predicted"/>
<dbReference type="SUPFAM" id="SSF53474">
    <property type="entry name" value="alpha/beta-Hydrolases"/>
    <property type="match status" value="1"/>
</dbReference>
<dbReference type="InterPro" id="IPR000073">
    <property type="entry name" value="AB_hydrolase_1"/>
</dbReference>
<comment type="caution">
    <text evidence="3">The sequence shown here is derived from an EMBL/GenBank/DDBJ whole genome shotgun (WGS) entry which is preliminary data.</text>
</comment>
<keyword evidence="1" id="KW-0732">Signal</keyword>
<feature type="chain" id="PRO_5046813587" evidence="1">
    <location>
        <begin position="20"/>
        <end position="399"/>
    </location>
</feature>
<evidence type="ECO:0000259" key="2">
    <source>
        <dbReference type="Pfam" id="PF12697"/>
    </source>
</evidence>
<organism evidence="3 4">
    <name type="scientific">Aspergillus lucknowensis</name>
    <dbReference type="NCBI Taxonomy" id="176173"/>
    <lineage>
        <taxon>Eukaryota</taxon>
        <taxon>Fungi</taxon>
        <taxon>Dikarya</taxon>
        <taxon>Ascomycota</taxon>
        <taxon>Pezizomycotina</taxon>
        <taxon>Eurotiomycetes</taxon>
        <taxon>Eurotiomycetidae</taxon>
        <taxon>Eurotiales</taxon>
        <taxon>Aspergillaceae</taxon>
        <taxon>Aspergillus</taxon>
        <taxon>Aspergillus subgen. Nidulantes</taxon>
    </lineage>
</organism>
<dbReference type="GO" id="GO:0016787">
    <property type="term" value="F:hydrolase activity"/>
    <property type="evidence" value="ECO:0007669"/>
    <property type="project" value="UniProtKB-KW"/>
</dbReference>
<dbReference type="RefSeq" id="XP_070885181.1">
    <property type="nucleotide sequence ID" value="XM_071024659.1"/>
</dbReference>